<evidence type="ECO:0000313" key="2">
    <source>
        <dbReference type="Proteomes" id="UP000827092"/>
    </source>
</evidence>
<protein>
    <submittedName>
        <fullName evidence="1">Uncharacterized protein</fullName>
    </submittedName>
</protein>
<gene>
    <name evidence="1" type="ORF">JTE90_003393</name>
</gene>
<sequence length="141" mass="16152">MPNPIDYTEISNAQIDDIELKQLIENSEVLQFQKINLLDGKEPVYCDVSTGTARPYIPQPFRKAVFASLHGLSHPGIRGAGLCDRNWVYTTIVGAESQETSNVMYFLGSWESSYRFCPIGIWTNSFVRYNMTKDFDFFYSK</sequence>
<dbReference type="Proteomes" id="UP000827092">
    <property type="component" value="Unassembled WGS sequence"/>
</dbReference>
<organism evidence="1 2">
    <name type="scientific">Oedothorax gibbosus</name>
    <dbReference type="NCBI Taxonomy" id="931172"/>
    <lineage>
        <taxon>Eukaryota</taxon>
        <taxon>Metazoa</taxon>
        <taxon>Ecdysozoa</taxon>
        <taxon>Arthropoda</taxon>
        <taxon>Chelicerata</taxon>
        <taxon>Arachnida</taxon>
        <taxon>Araneae</taxon>
        <taxon>Araneomorphae</taxon>
        <taxon>Entelegynae</taxon>
        <taxon>Araneoidea</taxon>
        <taxon>Linyphiidae</taxon>
        <taxon>Erigoninae</taxon>
        <taxon>Oedothorax</taxon>
    </lineage>
</organism>
<reference evidence="1 2" key="1">
    <citation type="journal article" date="2022" name="Nat. Ecol. Evol.">
        <title>A masculinizing supergene underlies an exaggerated male reproductive morph in a spider.</title>
        <authorList>
            <person name="Hendrickx F."/>
            <person name="De Corte Z."/>
            <person name="Sonet G."/>
            <person name="Van Belleghem S.M."/>
            <person name="Kostlbacher S."/>
            <person name="Vangestel C."/>
        </authorList>
    </citation>
    <scope>NUCLEOTIDE SEQUENCE [LARGE SCALE GENOMIC DNA]</scope>
    <source>
        <strain evidence="1">W744_W776</strain>
    </source>
</reference>
<proteinExistence type="predicted"/>
<dbReference type="EMBL" id="JAFNEN010000849">
    <property type="protein sequence ID" value="KAG8176762.1"/>
    <property type="molecule type" value="Genomic_DNA"/>
</dbReference>
<evidence type="ECO:0000313" key="1">
    <source>
        <dbReference type="EMBL" id="KAG8176762.1"/>
    </source>
</evidence>
<dbReference type="AlphaFoldDB" id="A0AAV6TZ45"/>
<name>A0AAV6TZ45_9ARAC</name>
<comment type="caution">
    <text evidence="1">The sequence shown here is derived from an EMBL/GenBank/DDBJ whole genome shotgun (WGS) entry which is preliminary data.</text>
</comment>
<accession>A0AAV6TZ45</accession>
<keyword evidence="2" id="KW-1185">Reference proteome</keyword>